<dbReference type="OrthoDB" id="2014828at2759"/>
<gene>
    <name evidence="6" type="primary">LOC113871633</name>
</gene>
<dbReference type="InterPro" id="IPR000985">
    <property type="entry name" value="Lectin_LegA_CS"/>
</dbReference>
<feature type="chain" id="PRO_5034443427" evidence="3">
    <location>
        <begin position="31"/>
        <end position="279"/>
    </location>
</feature>
<dbReference type="KEGG" id="aprc:113871633"/>
<dbReference type="GO" id="GO:0030246">
    <property type="term" value="F:carbohydrate binding"/>
    <property type="evidence" value="ECO:0007669"/>
    <property type="project" value="UniProtKB-KW"/>
</dbReference>
<evidence type="ECO:0000256" key="3">
    <source>
        <dbReference type="SAM" id="SignalP"/>
    </source>
</evidence>
<dbReference type="PROSITE" id="PS00308">
    <property type="entry name" value="LECTIN_LEGUME_ALPHA"/>
    <property type="match status" value="1"/>
</dbReference>
<evidence type="ECO:0000313" key="5">
    <source>
        <dbReference type="Proteomes" id="UP000694853"/>
    </source>
</evidence>
<feature type="signal peptide" evidence="3">
    <location>
        <begin position="1"/>
        <end position="30"/>
    </location>
</feature>
<dbReference type="InterPro" id="IPR001220">
    <property type="entry name" value="Legume_lectin_dom"/>
</dbReference>
<dbReference type="InterPro" id="IPR016363">
    <property type="entry name" value="L-lectin"/>
</dbReference>
<dbReference type="Gene3D" id="2.60.120.200">
    <property type="match status" value="1"/>
</dbReference>
<protein>
    <submittedName>
        <fullName evidence="6">Mannose/glucose-specific lectin-like</fullName>
    </submittedName>
</protein>
<reference evidence="5" key="1">
    <citation type="journal article" date="2019" name="Toxins">
        <title>Detection of Abrin-Like and Prepropulchellin-Like Toxin Genes and Transcripts Using Whole Genome Sequencing and Full-Length Transcript Sequencing of Abrus precatorius.</title>
        <authorList>
            <person name="Hovde B.T."/>
            <person name="Daligault H.E."/>
            <person name="Hanschen E.R."/>
            <person name="Kunde Y.A."/>
            <person name="Johnson M.B."/>
            <person name="Starkenburg S.R."/>
            <person name="Johnson S.L."/>
        </authorList>
    </citation>
    <scope>NUCLEOTIDE SEQUENCE [LARGE SCALE GENOMIC DNA]</scope>
</reference>
<evidence type="ECO:0000256" key="1">
    <source>
        <dbReference type="ARBA" id="ARBA00007606"/>
    </source>
</evidence>
<name>A0A8B8M778_ABRPR</name>
<dbReference type="CDD" id="cd06899">
    <property type="entry name" value="lectin_legume_LecRK_Arcelin_ConA"/>
    <property type="match status" value="1"/>
</dbReference>
<evidence type="ECO:0000256" key="2">
    <source>
        <dbReference type="ARBA" id="ARBA00022734"/>
    </source>
</evidence>
<keyword evidence="5" id="KW-1185">Reference proteome</keyword>
<dbReference type="RefSeq" id="XP_027364531.1">
    <property type="nucleotide sequence ID" value="XM_027508730.1"/>
</dbReference>
<keyword evidence="3" id="KW-0732">Signal</keyword>
<dbReference type="InterPro" id="IPR050258">
    <property type="entry name" value="Leguminous_Lectin"/>
</dbReference>
<feature type="domain" description="Legume lectin" evidence="4">
    <location>
        <begin position="32"/>
        <end position="277"/>
    </location>
</feature>
<dbReference type="SUPFAM" id="SSF49899">
    <property type="entry name" value="Concanavalin A-like lectins/glucanases"/>
    <property type="match status" value="1"/>
</dbReference>
<sequence length="279" mass="30846">MSKHLKTHAPFPAFLVFFLVLLLLLSSVKSESLSFNFPNFGQAQDLGSLRFLGDARPLSGVIQLTRRDEINGTVTVQLKSVGRVVYIPRVHLWDKSTGKHANFETEFTFVVDSAGSQIHADGLSFFIIPSNDDPIIPKNSFGGFLGLFNPEIAFNEAKNQIVAIEFDSFGNEWDPIPTAIAPHIGIDINSIESKEHKDWPINSVPERSIAKAIISYNSNAKELRASVSYPNIQIQPTVVSQNIDLSVILPEWVRIGFSGATGLVVETHDILSWSFNSLI</sequence>
<proteinExistence type="inferred from homology"/>
<dbReference type="PANTHER" id="PTHR32401">
    <property type="entry name" value="CONCANAVALIN A-LIKE LECTIN FAMILY PROTEIN"/>
    <property type="match status" value="1"/>
</dbReference>
<dbReference type="Pfam" id="PF00139">
    <property type="entry name" value="Lectin_legB"/>
    <property type="match status" value="1"/>
</dbReference>
<dbReference type="Proteomes" id="UP000694853">
    <property type="component" value="Unplaced"/>
</dbReference>
<dbReference type="GeneID" id="113871633"/>
<reference evidence="6" key="2">
    <citation type="submission" date="2025-08" db="UniProtKB">
        <authorList>
            <consortium name="RefSeq"/>
        </authorList>
    </citation>
    <scope>IDENTIFICATION</scope>
    <source>
        <tissue evidence="6">Young leaves</tissue>
    </source>
</reference>
<dbReference type="PIRSF" id="PIRSF002690">
    <property type="entry name" value="L-type_lectin_plant"/>
    <property type="match status" value="1"/>
</dbReference>
<comment type="similarity">
    <text evidence="1">Belongs to the leguminous lectin family.</text>
</comment>
<dbReference type="InterPro" id="IPR013320">
    <property type="entry name" value="ConA-like_dom_sf"/>
</dbReference>
<evidence type="ECO:0000259" key="4">
    <source>
        <dbReference type="Pfam" id="PF00139"/>
    </source>
</evidence>
<keyword evidence="2" id="KW-0430">Lectin</keyword>
<accession>A0A8B8M778</accession>
<evidence type="ECO:0000313" key="6">
    <source>
        <dbReference type="RefSeq" id="XP_027364531.1"/>
    </source>
</evidence>
<organism evidence="5 6">
    <name type="scientific">Abrus precatorius</name>
    <name type="common">Indian licorice</name>
    <name type="synonym">Glycine abrus</name>
    <dbReference type="NCBI Taxonomy" id="3816"/>
    <lineage>
        <taxon>Eukaryota</taxon>
        <taxon>Viridiplantae</taxon>
        <taxon>Streptophyta</taxon>
        <taxon>Embryophyta</taxon>
        <taxon>Tracheophyta</taxon>
        <taxon>Spermatophyta</taxon>
        <taxon>Magnoliopsida</taxon>
        <taxon>eudicotyledons</taxon>
        <taxon>Gunneridae</taxon>
        <taxon>Pentapetalae</taxon>
        <taxon>rosids</taxon>
        <taxon>fabids</taxon>
        <taxon>Fabales</taxon>
        <taxon>Fabaceae</taxon>
        <taxon>Papilionoideae</taxon>
        <taxon>50 kb inversion clade</taxon>
        <taxon>NPAAA clade</taxon>
        <taxon>indigoferoid/millettioid clade</taxon>
        <taxon>Abreae</taxon>
        <taxon>Abrus</taxon>
    </lineage>
</organism>
<dbReference type="AlphaFoldDB" id="A0A8B8M778"/>
<dbReference type="PANTHER" id="PTHR32401:SF47">
    <property type="entry name" value="LEGUME LECTIN DOMAIN-CONTAINING PROTEIN"/>
    <property type="match status" value="1"/>
</dbReference>